<keyword evidence="1" id="KW-0812">Transmembrane</keyword>
<keyword evidence="3" id="KW-1185">Reference proteome</keyword>
<keyword evidence="1" id="KW-0472">Membrane</keyword>
<name>A0ABD6CX83_9EURY</name>
<evidence type="ECO:0000313" key="2">
    <source>
        <dbReference type="EMBL" id="MFD1633827.1"/>
    </source>
</evidence>
<dbReference type="AlphaFoldDB" id="A0ABD6CX83"/>
<accession>A0ABD6CX83</accession>
<feature type="transmembrane region" description="Helical" evidence="1">
    <location>
        <begin position="91"/>
        <end position="112"/>
    </location>
</feature>
<feature type="transmembrane region" description="Helical" evidence="1">
    <location>
        <begin position="159"/>
        <end position="180"/>
    </location>
</feature>
<proteinExistence type="predicted"/>
<dbReference type="RefSeq" id="WP_256404095.1">
    <property type="nucleotide sequence ID" value="NZ_CP187151.1"/>
</dbReference>
<evidence type="ECO:0008006" key="4">
    <source>
        <dbReference type="Google" id="ProtNLM"/>
    </source>
</evidence>
<keyword evidence="1" id="KW-1133">Transmembrane helix</keyword>
<gene>
    <name evidence="2" type="ORF">ACFSBJ_08785</name>
</gene>
<dbReference type="EMBL" id="JBHUDL010000010">
    <property type="protein sequence ID" value="MFD1633827.1"/>
    <property type="molecule type" value="Genomic_DNA"/>
</dbReference>
<evidence type="ECO:0000313" key="3">
    <source>
        <dbReference type="Proteomes" id="UP001597075"/>
    </source>
</evidence>
<sequence length="184" mass="18395">MPDRTRRTVAGVTTALRQPGGRAAFLLALVGYPPLYLASVGHLAVGARGYSIRVVADPVTRAMRSTRPFSFEPVARVAVDPVAVLISPLDIGVALTLAALVGCNLALAVAAWRSPATCGVEGSVGSLAGLPALLTGATCCGPAVLVALGAGAAGSLTAVLWYATPLAGALLVASLVFVAGREGH</sequence>
<protein>
    <recommendedName>
        <fullName evidence="4">ABC transporter permease</fullName>
    </recommendedName>
</protein>
<comment type="caution">
    <text evidence="2">The sequence shown here is derived from an EMBL/GenBank/DDBJ whole genome shotgun (WGS) entry which is preliminary data.</text>
</comment>
<organism evidence="2 3">
    <name type="scientific">Haloplanus ruber</name>
    <dbReference type="NCBI Taxonomy" id="869892"/>
    <lineage>
        <taxon>Archaea</taxon>
        <taxon>Methanobacteriati</taxon>
        <taxon>Methanobacteriota</taxon>
        <taxon>Stenosarchaea group</taxon>
        <taxon>Halobacteria</taxon>
        <taxon>Halobacteriales</taxon>
        <taxon>Haloferacaceae</taxon>
        <taxon>Haloplanus</taxon>
    </lineage>
</organism>
<feature type="transmembrane region" description="Helical" evidence="1">
    <location>
        <begin position="124"/>
        <end position="153"/>
    </location>
</feature>
<reference evidence="2 3" key="1">
    <citation type="journal article" date="2019" name="Int. J. Syst. Evol. Microbiol.">
        <title>The Global Catalogue of Microorganisms (GCM) 10K type strain sequencing project: providing services to taxonomists for standard genome sequencing and annotation.</title>
        <authorList>
            <consortium name="The Broad Institute Genomics Platform"/>
            <consortium name="The Broad Institute Genome Sequencing Center for Infectious Disease"/>
            <person name="Wu L."/>
            <person name="Ma J."/>
        </authorList>
    </citation>
    <scope>NUCLEOTIDE SEQUENCE [LARGE SCALE GENOMIC DNA]</scope>
    <source>
        <strain evidence="2 3">CGMCC 1.10594</strain>
    </source>
</reference>
<evidence type="ECO:0000256" key="1">
    <source>
        <dbReference type="SAM" id="Phobius"/>
    </source>
</evidence>
<feature type="transmembrane region" description="Helical" evidence="1">
    <location>
        <begin position="23"/>
        <end position="45"/>
    </location>
</feature>
<dbReference type="Proteomes" id="UP001597075">
    <property type="component" value="Unassembled WGS sequence"/>
</dbReference>